<keyword evidence="3" id="KW-1185">Reference proteome</keyword>
<comment type="caution">
    <text evidence="2">The sequence shown here is derived from an EMBL/GenBank/DDBJ whole genome shotgun (WGS) entry which is preliminary data.</text>
</comment>
<sequence length="126" mass="13218">MLVAGLVLTGVAALIHLYIFLLESVWWRSRARAVFGTTPEQAEQTAEMAFNQGFYNLFLALGIAIGTVLVALDERTVGLTLVLFAAASMVAAGLVLVLSSPAKARPALIQLSPPLVGGVLLVASLL</sequence>
<dbReference type="Proteomes" id="UP000468687">
    <property type="component" value="Unassembled WGS sequence"/>
</dbReference>
<name>A0A6P0HJV3_9ACTN</name>
<feature type="transmembrane region" description="Helical" evidence="1">
    <location>
        <begin position="78"/>
        <end position="98"/>
    </location>
</feature>
<dbReference type="AlphaFoldDB" id="A0A6P0HJV3"/>
<keyword evidence="1" id="KW-1133">Transmembrane helix</keyword>
<feature type="transmembrane region" description="Helical" evidence="1">
    <location>
        <begin position="54"/>
        <end position="72"/>
    </location>
</feature>
<reference evidence="2 3" key="1">
    <citation type="journal article" date="2014" name="Int. J. Syst. Evol. Microbiol.">
        <title>Nocardioides zeae sp. nov., isolated from the stem of Zea mays.</title>
        <authorList>
            <person name="Glaeser S.P."/>
            <person name="McInroy J.A."/>
            <person name="Busse H.J."/>
            <person name="Kampfer P."/>
        </authorList>
    </citation>
    <scope>NUCLEOTIDE SEQUENCE [LARGE SCALE GENOMIC DNA]</scope>
    <source>
        <strain evidence="2 3">JCM 30728</strain>
    </source>
</reference>
<evidence type="ECO:0000313" key="2">
    <source>
        <dbReference type="EMBL" id="NEN78507.1"/>
    </source>
</evidence>
<dbReference type="PANTHER" id="PTHR38446">
    <property type="entry name" value="BLL0914 PROTEIN"/>
    <property type="match status" value="1"/>
</dbReference>
<accession>A0A6P0HJV3</accession>
<protein>
    <submittedName>
        <fullName evidence="2">DUF1304 domain-containing protein</fullName>
    </submittedName>
</protein>
<gene>
    <name evidence="2" type="ORF">G3T38_09465</name>
</gene>
<keyword evidence="1" id="KW-0812">Transmembrane</keyword>
<dbReference type="Pfam" id="PF06993">
    <property type="entry name" value="DUF1304"/>
    <property type="match status" value="1"/>
</dbReference>
<dbReference type="EMBL" id="JAAGXA010000005">
    <property type="protein sequence ID" value="NEN78507.1"/>
    <property type="molecule type" value="Genomic_DNA"/>
</dbReference>
<feature type="transmembrane region" description="Helical" evidence="1">
    <location>
        <begin position="6"/>
        <end position="27"/>
    </location>
</feature>
<evidence type="ECO:0000313" key="3">
    <source>
        <dbReference type="Proteomes" id="UP000468687"/>
    </source>
</evidence>
<organism evidence="2 3">
    <name type="scientific">Nocardioides zeae</name>
    <dbReference type="NCBI Taxonomy" id="1457234"/>
    <lineage>
        <taxon>Bacteria</taxon>
        <taxon>Bacillati</taxon>
        <taxon>Actinomycetota</taxon>
        <taxon>Actinomycetes</taxon>
        <taxon>Propionibacteriales</taxon>
        <taxon>Nocardioidaceae</taxon>
        <taxon>Nocardioides</taxon>
    </lineage>
</organism>
<keyword evidence="1" id="KW-0472">Membrane</keyword>
<dbReference type="InterPro" id="IPR009732">
    <property type="entry name" value="DUF1304"/>
</dbReference>
<evidence type="ECO:0000256" key="1">
    <source>
        <dbReference type="SAM" id="Phobius"/>
    </source>
</evidence>
<proteinExistence type="predicted"/>
<dbReference type="PANTHER" id="PTHR38446:SF1">
    <property type="entry name" value="BLL0914 PROTEIN"/>
    <property type="match status" value="1"/>
</dbReference>